<organism evidence="3 4">
    <name type="scientific">Seminavis robusta</name>
    <dbReference type="NCBI Taxonomy" id="568900"/>
    <lineage>
        <taxon>Eukaryota</taxon>
        <taxon>Sar</taxon>
        <taxon>Stramenopiles</taxon>
        <taxon>Ochrophyta</taxon>
        <taxon>Bacillariophyta</taxon>
        <taxon>Bacillariophyceae</taxon>
        <taxon>Bacillariophycidae</taxon>
        <taxon>Naviculales</taxon>
        <taxon>Naviculaceae</taxon>
        <taxon>Seminavis</taxon>
    </lineage>
</organism>
<dbReference type="EMBL" id="CAICTM010000857">
    <property type="protein sequence ID" value="CAB9517459.1"/>
    <property type="molecule type" value="Genomic_DNA"/>
</dbReference>
<dbReference type="InterPro" id="IPR011600">
    <property type="entry name" value="Pept_C14_caspase"/>
</dbReference>
<proteinExistence type="inferred from homology"/>
<evidence type="ECO:0000256" key="1">
    <source>
        <dbReference type="ARBA" id="ARBA00009005"/>
    </source>
</evidence>
<reference evidence="3" key="1">
    <citation type="submission" date="2020-06" db="EMBL/GenBank/DDBJ databases">
        <authorList>
            <consortium name="Plant Systems Biology data submission"/>
        </authorList>
    </citation>
    <scope>NUCLEOTIDE SEQUENCE</scope>
    <source>
        <strain evidence="3">D6</strain>
    </source>
</reference>
<dbReference type="Proteomes" id="UP001153069">
    <property type="component" value="Unassembled WGS sequence"/>
</dbReference>
<dbReference type="InterPro" id="IPR050452">
    <property type="entry name" value="Metacaspase"/>
</dbReference>
<name>A0A9N8EF90_9STRA</name>
<gene>
    <name evidence="3" type="ORF">SEMRO_858_G211820.1</name>
</gene>
<sequence length="519" mass="59149">MKLFECRKRKKDPLAHLFSLGILGHQARHRKKVALFGSLQLGREIFHNLLQQLLLREGHSTIELVEVRRTNTNNIIMIDPRVLEEEIPAEWFMFASSEDAQHSNEVYNVGNTMNLPDPNGREGGACTAAFLQACYRDERDTSVDLSYVGILRKMRDAMDELGFEDQNPQLSCSREIDINKTMHIVPPGCVGNKRALLVGINYVGQKGELKACHNDVNNVKKFLMDVHGFAERDILCLMDDGVQKMPTKKNIETGFRILTSRSKPGDVVFVLFSGHGGQQPDEDGDEEDGLDETLIPVDFDKSGHIIDDDILKILVKPMRMDVHCTVIMDCCHSGTVLDLPYVCGPDHDSMELETDFKVQPTYNTLIERIQHNDKTLVELALEEPEEEWPAGEKFDELCAALSNNWTIEAIYLNSFLDEYSEEDKDKLFAAIGKMEELSEIHIDVAKGITFQQLEPMVQAAQNLRVLKFAATQFNNNGADYKQFVEVLREHPKVKKYNFDRCFFADKKEQPPYVPKLRKR</sequence>
<comment type="similarity">
    <text evidence="1">Belongs to the peptidase C14B family.</text>
</comment>
<dbReference type="GO" id="GO:0005737">
    <property type="term" value="C:cytoplasm"/>
    <property type="evidence" value="ECO:0007669"/>
    <property type="project" value="TreeGrafter"/>
</dbReference>
<dbReference type="GO" id="GO:0006508">
    <property type="term" value="P:proteolysis"/>
    <property type="evidence" value="ECO:0007669"/>
    <property type="project" value="InterPro"/>
</dbReference>
<comment type="caution">
    <text evidence="3">The sequence shown here is derived from an EMBL/GenBank/DDBJ whole genome shotgun (WGS) entry which is preliminary data.</text>
</comment>
<dbReference type="GO" id="GO:0004197">
    <property type="term" value="F:cysteine-type endopeptidase activity"/>
    <property type="evidence" value="ECO:0007669"/>
    <property type="project" value="InterPro"/>
</dbReference>
<keyword evidence="4" id="KW-1185">Reference proteome</keyword>
<dbReference type="PANTHER" id="PTHR48104">
    <property type="entry name" value="METACASPASE-4"/>
    <property type="match status" value="1"/>
</dbReference>
<evidence type="ECO:0000313" key="4">
    <source>
        <dbReference type="Proteomes" id="UP001153069"/>
    </source>
</evidence>
<evidence type="ECO:0000313" key="3">
    <source>
        <dbReference type="EMBL" id="CAB9517459.1"/>
    </source>
</evidence>
<evidence type="ECO:0000259" key="2">
    <source>
        <dbReference type="Pfam" id="PF00656"/>
    </source>
</evidence>
<protein>
    <submittedName>
        <fullName evidence="3">Metacaspase-1B</fullName>
    </submittedName>
</protein>
<dbReference type="OrthoDB" id="3223806at2759"/>
<dbReference type="AlphaFoldDB" id="A0A9N8EF90"/>
<dbReference type="PANTHER" id="PTHR48104:SF30">
    <property type="entry name" value="METACASPASE-1"/>
    <property type="match status" value="1"/>
</dbReference>
<accession>A0A9N8EF90</accession>
<feature type="domain" description="Peptidase C14 caspase" evidence="2">
    <location>
        <begin position="193"/>
        <end position="345"/>
    </location>
</feature>
<dbReference type="Pfam" id="PF00656">
    <property type="entry name" value="Peptidase_C14"/>
    <property type="match status" value="1"/>
</dbReference>
<dbReference type="Gene3D" id="3.40.50.12660">
    <property type="match status" value="2"/>
</dbReference>